<dbReference type="InterPro" id="IPR019886">
    <property type="entry name" value="Na_symporter_ssu"/>
</dbReference>
<feature type="transmembrane region" description="Helical" evidence="1">
    <location>
        <begin position="50"/>
        <end position="71"/>
    </location>
</feature>
<protein>
    <recommendedName>
        <fullName evidence="2">Sodium symporter small subunit domain-containing protein</fullName>
    </recommendedName>
</protein>
<reference evidence="3 4" key="1">
    <citation type="submission" date="2017-10" db="EMBL/GenBank/DDBJ databases">
        <title>Bacillus sp. nov., a halophilic bacterium isolated from a Keqin Lake.</title>
        <authorList>
            <person name="Wang H."/>
        </authorList>
    </citation>
    <scope>NUCLEOTIDE SEQUENCE [LARGE SCALE GENOMIC DNA]</scope>
    <source>
        <strain evidence="3 4">KCTC 13187</strain>
    </source>
</reference>
<feature type="transmembrane region" description="Helical" evidence="1">
    <location>
        <begin position="21"/>
        <end position="38"/>
    </location>
</feature>
<evidence type="ECO:0000313" key="3">
    <source>
        <dbReference type="EMBL" id="RKL66108.1"/>
    </source>
</evidence>
<comment type="caution">
    <text evidence="3">The sequence shown here is derived from an EMBL/GenBank/DDBJ whole genome shotgun (WGS) entry which is preliminary data.</text>
</comment>
<gene>
    <name evidence="3" type="ORF">CR203_17615</name>
</gene>
<organism evidence="3 4">
    <name type="scientific">Salipaludibacillus neizhouensis</name>
    <dbReference type="NCBI Taxonomy" id="885475"/>
    <lineage>
        <taxon>Bacteria</taxon>
        <taxon>Bacillati</taxon>
        <taxon>Bacillota</taxon>
        <taxon>Bacilli</taxon>
        <taxon>Bacillales</taxon>
        <taxon>Bacillaceae</taxon>
    </lineage>
</organism>
<dbReference type="Pfam" id="PF13937">
    <property type="entry name" value="DUF4212"/>
    <property type="match status" value="1"/>
</dbReference>
<dbReference type="RefSeq" id="WP_110938180.1">
    <property type="nucleotide sequence ID" value="NZ_KZ614147.1"/>
</dbReference>
<keyword evidence="1" id="KW-0812">Transmembrane</keyword>
<dbReference type="EMBL" id="PDOE01000009">
    <property type="protein sequence ID" value="RKL66108.1"/>
    <property type="molecule type" value="Genomic_DNA"/>
</dbReference>
<keyword evidence="1" id="KW-0472">Membrane</keyword>
<evidence type="ECO:0000259" key="2">
    <source>
        <dbReference type="Pfam" id="PF13937"/>
    </source>
</evidence>
<keyword evidence="4" id="KW-1185">Reference proteome</keyword>
<sequence length="101" mass="11374">MKKIDKAVADAYSREKNKYTIIYLCIWFSVSFGVVLFADSLQFEMPILGFPFHYFMGAQGAVVTFIILLFVNAKVSDHIDVKYGIDEGANEQISSGKTLDH</sequence>
<evidence type="ECO:0000256" key="1">
    <source>
        <dbReference type="SAM" id="Phobius"/>
    </source>
</evidence>
<feature type="domain" description="Sodium symporter small subunit" evidence="2">
    <location>
        <begin position="10"/>
        <end position="86"/>
    </location>
</feature>
<dbReference type="NCBIfam" id="TIGR03647">
    <property type="entry name" value="Na_symport_sm"/>
    <property type="match status" value="1"/>
</dbReference>
<proteinExistence type="predicted"/>
<dbReference type="AlphaFoldDB" id="A0A3A9K455"/>
<accession>A0A3A9K455</accession>
<evidence type="ECO:0000313" key="4">
    <source>
        <dbReference type="Proteomes" id="UP000281498"/>
    </source>
</evidence>
<dbReference type="Proteomes" id="UP000281498">
    <property type="component" value="Unassembled WGS sequence"/>
</dbReference>
<dbReference type="OrthoDB" id="9797746at2"/>
<name>A0A3A9K455_9BACI</name>
<keyword evidence="1" id="KW-1133">Transmembrane helix</keyword>